<evidence type="ECO:0000256" key="1">
    <source>
        <dbReference type="SAM" id="MobiDB-lite"/>
    </source>
</evidence>
<evidence type="ECO:0000313" key="3">
    <source>
        <dbReference type="Proteomes" id="UP000799429"/>
    </source>
</evidence>
<feature type="region of interest" description="Disordered" evidence="1">
    <location>
        <begin position="479"/>
        <end position="566"/>
    </location>
</feature>
<feature type="region of interest" description="Disordered" evidence="1">
    <location>
        <begin position="101"/>
        <end position="138"/>
    </location>
</feature>
<name>A0A9P4VQH9_9PEZI</name>
<protein>
    <submittedName>
        <fullName evidence="2">Uncharacterized protein</fullName>
    </submittedName>
</protein>
<comment type="caution">
    <text evidence="2">The sequence shown here is derived from an EMBL/GenBank/DDBJ whole genome shotgun (WGS) entry which is preliminary data.</text>
</comment>
<feature type="compositionally biased region" description="Low complexity" evidence="1">
    <location>
        <begin position="122"/>
        <end position="135"/>
    </location>
</feature>
<dbReference type="OrthoDB" id="3786440at2759"/>
<gene>
    <name evidence="2" type="ORF">M501DRAFT_987268</name>
</gene>
<accession>A0A9P4VQH9</accession>
<proteinExistence type="predicted"/>
<organism evidence="2 3">
    <name type="scientific">Patellaria atrata CBS 101060</name>
    <dbReference type="NCBI Taxonomy" id="1346257"/>
    <lineage>
        <taxon>Eukaryota</taxon>
        <taxon>Fungi</taxon>
        <taxon>Dikarya</taxon>
        <taxon>Ascomycota</taxon>
        <taxon>Pezizomycotina</taxon>
        <taxon>Dothideomycetes</taxon>
        <taxon>Dothideomycetes incertae sedis</taxon>
        <taxon>Patellariales</taxon>
        <taxon>Patellariaceae</taxon>
        <taxon>Patellaria</taxon>
    </lineage>
</organism>
<dbReference type="AlphaFoldDB" id="A0A9P4VQH9"/>
<dbReference type="EMBL" id="MU006103">
    <property type="protein sequence ID" value="KAF2836549.1"/>
    <property type="molecule type" value="Genomic_DNA"/>
</dbReference>
<feature type="compositionally biased region" description="Polar residues" evidence="1">
    <location>
        <begin position="537"/>
        <end position="548"/>
    </location>
</feature>
<feature type="region of interest" description="Disordered" evidence="1">
    <location>
        <begin position="1"/>
        <end position="37"/>
    </location>
</feature>
<keyword evidence="3" id="KW-1185">Reference proteome</keyword>
<sequence length="566" mass="62248">MPSPNFHPLLSRAKRAISNRPRPSTSGHSPTFPEETKQERYYGCKCPESPTINDLKEDLVGRTDTFERQSSFASNLVDELSRITPEEMTTTIARSAENNDVIMSDSPPSIFSTPEVFDQVSSKKATSTSSSPTSPRYYHRLTPNRRAIRAQMASYVAPADYSVTPHMKHHPVGLQRTRSIRRSTSRGSQKGKIGLKLKYNTVRVTKCISLPKNNHIVSHWQSMVREASLNADSPTRALIQDGLKSPRVIALKSEFIDFGSRTLPKTPEIFSSPTELLNFSISTQSTTLNFPQSTPTTPRANQDPLHSFYLSPGHSHTQSHNFGYNFPLTPIATSLDTLAVIASDSPISPHRTPRASIHPPISRSTSIHLHSGSVLTVISPEDSPFQRSTYLPGPIRLQPPYAPGGVVSLATWKETLTLDGEGAVRARRQSEDATIEGLVKYFEGLGVERTASVGSTDQFWKNGRRSRRALARSVTWIEGIGESGEPPEKPLPALPDTPRTPGTPWRISDSGRGLGEERASTDPGEGARVFERPRRPSSATSTMTGGTNRSSIRGIGVRRGSRLKEL</sequence>
<dbReference type="Proteomes" id="UP000799429">
    <property type="component" value="Unassembled WGS sequence"/>
</dbReference>
<evidence type="ECO:0000313" key="2">
    <source>
        <dbReference type="EMBL" id="KAF2836549.1"/>
    </source>
</evidence>
<feature type="region of interest" description="Disordered" evidence="1">
    <location>
        <begin position="164"/>
        <end position="190"/>
    </location>
</feature>
<reference evidence="2" key="1">
    <citation type="journal article" date="2020" name="Stud. Mycol.">
        <title>101 Dothideomycetes genomes: a test case for predicting lifestyles and emergence of pathogens.</title>
        <authorList>
            <person name="Haridas S."/>
            <person name="Albert R."/>
            <person name="Binder M."/>
            <person name="Bloem J."/>
            <person name="Labutti K."/>
            <person name="Salamov A."/>
            <person name="Andreopoulos B."/>
            <person name="Baker S."/>
            <person name="Barry K."/>
            <person name="Bills G."/>
            <person name="Bluhm B."/>
            <person name="Cannon C."/>
            <person name="Castanera R."/>
            <person name="Culley D."/>
            <person name="Daum C."/>
            <person name="Ezra D."/>
            <person name="Gonzalez J."/>
            <person name="Henrissat B."/>
            <person name="Kuo A."/>
            <person name="Liang C."/>
            <person name="Lipzen A."/>
            <person name="Lutzoni F."/>
            <person name="Magnuson J."/>
            <person name="Mondo S."/>
            <person name="Nolan M."/>
            <person name="Ohm R."/>
            <person name="Pangilinan J."/>
            <person name="Park H.-J."/>
            <person name="Ramirez L."/>
            <person name="Alfaro M."/>
            <person name="Sun H."/>
            <person name="Tritt A."/>
            <person name="Yoshinaga Y."/>
            <person name="Zwiers L.-H."/>
            <person name="Turgeon B."/>
            <person name="Goodwin S."/>
            <person name="Spatafora J."/>
            <person name="Crous P."/>
            <person name="Grigoriev I."/>
        </authorList>
    </citation>
    <scope>NUCLEOTIDE SEQUENCE</scope>
    <source>
        <strain evidence="2">CBS 101060</strain>
    </source>
</reference>